<dbReference type="Proteomes" id="UP000287972">
    <property type="component" value="Unassembled WGS sequence"/>
</dbReference>
<feature type="non-terminal residue" evidence="5">
    <location>
        <position position="78"/>
    </location>
</feature>
<comment type="caution">
    <text evidence="5">The sequence shown here is derived from an EMBL/GenBank/DDBJ whole genome shotgun (WGS) entry which is preliminary data.</text>
</comment>
<sequence length="78" mass="8260">MSVITDTFWPSLKAQLLSPNSTVSDCSISCTICYENVDLRSAAAATAAHESAHTAVVLPCGHIFGSACLAFWQQSLVD</sequence>
<gene>
    <name evidence="5" type="ORF">CEP51_011309</name>
</gene>
<proteinExistence type="predicted"/>
<keyword evidence="3" id="KW-0862">Zinc</keyword>
<evidence type="ECO:0000256" key="3">
    <source>
        <dbReference type="ARBA" id="ARBA00022833"/>
    </source>
</evidence>
<keyword evidence="6" id="KW-1185">Reference proteome</keyword>
<accession>A0A428RBS3</accession>
<evidence type="ECO:0000313" key="6">
    <source>
        <dbReference type="Proteomes" id="UP000287972"/>
    </source>
</evidence>
<dbReference type="EMBL" id="NKCL01000379">
    <property type="protein sequence ID" value="RSL74972.1"/>
    <property type="molecule type" value="Genomic_DNA"/>
</dbReference>
<name>A0A428RBS3_9HYPO</name>
<keyword evidence="1" id="KW-0479">Metal-binding</keyword>
<evidence type="ECO:0000259" key="4">
    <source>
        <dbReference type="Pfam" id="PF13445"/>
    </source>
</evidence>
<dbReference type="AlphaFoldDB" id="A0A428RBS3"/>
<dbReference type="InterPro" id="IPR027370">
    <property type="entry name" value="Znf-RING_euk"/>
</dbReference>
<evidence type="ECO:0000313" key="5">
    <source>
        <dbReference type="EMBL" id="RSL74972.1"/>
    </source>
</evidence>
<dbReference type="Pfam" id="PF13445">
    <property type="entry name" value="zf-RING_UBOX"/>
    <property type="match status" value="1"/>
</dbReference>
<keyword evidence="2" id="KW-0863">Zinc-finger</keyword>
<dbReference type="Gene3D" id="3.30.40.10">
    <property type="entry name" value="Zinc/RING finger domain, C3HC4 (zinc finger)"/>
    <property type="match status" value="1"/>
</dbReference>
<dbReference type="InterPro" id="IPR013083">
    <property type="entry name" value="Znf_RING/FYVE/PHD"/>
</dbReference>
<reference evidence="5 6" key="1">
    <citation type="submission" date="2017-06" db="EMBL/GenBank/DDBJ databases">
        <title>Comparative genomic analysis of Ambrosia Fusariam Clade fungi.</title>
        <authorList>
            <person name="Stajich J.E."/>
            <person name="Carrillo J."/>
            <person name="Kijimoto T."/>
            <person name="Eskalen A."/>
            <person name="O'Donnell K."/>
            <person name="Kasson M."/>
        </authorList>
    </citation>
    <scope>NUCLEOTIDE SEQUENCE [LARGE SCALE GENOMIC DNA]</scope>
    <source>
        <strain evidence="5 6">NRRL62606</strain>
    </source>
</reference>
<protein>
    <recommendedName>
        <fullName evidence="4">Zinc finger RING-type eukaryotic domain-containing protein</fullName>
    </recommendedName>
</protein>
<dbReference type="GO" id="GO:0008270">
    <property type="term" value="F:zinc ion binding"/>
    <property type="evidence" value="ECO:0007669"/>
    <property type="project" value="UniProtKB-KW"/>
</dbReference>
<evidence type="ECO:0000256" key="1">
    <source>
        <dbReference type="ARBA" id="ARBA00022723"/>
    </source>
</evidence>
<evidence type="ECO:0000256" key="2">
    <source>
        <dbReference type="ARBA" id="ARBA00022771"/>
    </source>
</evidence>
<organism evidence="5 6">
    <name type="scientific">Fusarium floridanum</name>
    <dbReference type="NCBI Taxonomy" id="1325733"/>
    <lineage>
        <taxon>Eukaryota</taxon>
        <taxon>Fungi</taxon>
        <taxon>Dikarya</taxon>
        <taxon>Ascomycota</taxon>
        <taxon>Pezizomycotina</taxon>
        <taxon>Sordariomycetes</taxon>
        <taxon>Hypocreomycetidae</taxon>
        <taxon>Hypocreales</taxon>
        <taxon>Nectriaceae</taxon>
        <taxon>Fusarium</taxon>
        <taxon>Fusarium solani species complex</taxon>
    </lineage>
</organism>
<dbReference type="SUPFAM" id="SSF57850">
    <property type="entry name" value="RING/U-box"/>
    <property type="match status" value="1"/>
</dbReference>
<feature type="domain" description="Zinc finger RING-type eukaryotic" evidence="4">
    <location>
        <begin position="30"/>
        <end position="75"/>
    </location>
</feature>